<feature type="transmembrane region" description="Helical" evidence="7">
    <location>
        <begin position="268"/>
        <end position="295"/>
    </location>
</feature>
<dbReference type="Pfam" id="PF03631">
    <property type="entry name" value="Virul_fac_BrkB"/>
    <property type="match status" value="1"/>
</dbReference>
<feature type="transmembrane region" description="Helical" evidence="7">
    <location>
        <begin position="122"/>
        <end position="142"/>
    </location>
</feature>
<evidence type="ECO:0000256" key="1">
    <source>
        <dbReference type="ARBA" id="ARBA00004651"/>
    </source>
</evidence>
<keyword evidence="5 7" id="KW-0472">Membrane</keyword>
<dbReference type="PIRSF" id="PIRSF035875">
    <property type="entry name" value="RNase_BN"/>
    <property type="match status" value="1"/>
</dbReference>
<sequence length="344" mass="36673">MAGANDIQQVLARLWQALPAPLRSALSQVWELISRTVGVCIRYRVTGLAAEGAFFAILSLPPLIFGLVGAVGFVAQRYDVATLAGFREQALGLASRALTPDAVATVIEPTLDDVLSGGRFEVISIGFLLALWSGSRSLNVFVDTITIMYGLSGQRGLLRTRALSFVLYLVFLVVGIIVLPLVLAGPGLVDALLPDRLSGIALLYWPVVLIGTACFLAGLYHLSVPVRTRWMSEIPGAALTLLIWLGGSWLLRVILVASAGSTTIYGPLAAPIAILIWLFVTSLAVLIGAAFNAAIDYVWPKMSGIDHSQTEYADSSVPPSSPRLSEVLTDEIPTTPVESPRASH</sequence>
<feature type="region of interest" description="Disordered" evidence="6">
    <location>
        <begin position="310"/>
        <end position="344"/>
    </location>
</feature>
<evidence type="ECO:0000313" key="9">
    <source>
        <dbReference type="Proteomes" id="UP001500051"/>
    </source>
</evidence>
<feature type="transmembrane region" description="Helical" evidence="7">
    <location>
        <begin position="234"/>
        <end position="256"/>
    </location>
</feature>
<protein>
    <submittedName>
        <fullName evidence="8">YihY/virulence factor BrkB family protein</fullName>
    </submittedName>
</protein>
<evidence type="ECO:0000256" key="3">
    <source>
        <dbReference type="ARBA" id="ARBA00022692"/>
    </source>
</evidence>
<dbReference type="Proteomes" id="UP001500051">
    <property type="component" value="Unassembled WGS sequence"/>
</dbReference>
<feature type="transmembrane region" description="Helical" evidence="7">
    <location>
        <begin position="203"/>
        <end position="222"/>
    </location>
</feature>
<keyword evidence="3 7" id="KW-0812">Transmembrane</keyword>
<dbReference type="InterPro" id="IPR017039">
    <property type="entry name" value="Virul_fac_BrkB"/>
</dbReference>
<dbReference type="PANTHER" id="PTHR30213:SF0">
    <property type="entry name" value="UPF0761 MEMBRANE PROTEIN YIHY"/>
    <property type="match status" value="1"/>
</dbReference>
<dbReference type="RefSeq" id="WP_344811550.1">
    <property type="nucleotide sequence ID" value="NZ_BAAAYX010000003.1"/>
</dbReference>
<evidence type="ECO:0000256" key="5">
    <source>
        <dbReference type="ARBA" id="ARBA00023136"/>
    </source>
</evidence>
<evidence type="ECO:0000256" key="2">
    <source>
        <dbReference type="ARBA" id="ARBA00022475"/>
    </source>
</evidence>
<proteinExistence type="predicted"/>
<evidence type="ECO:0000256" key="6">
    <source>
        <dbReference type="SAM" id="MobiDB-lite"/>
    </source>
</evidence>
<keyword evidence="2" id="KW-1003">Cell membrane</keyword>
<evidence type="ECO:0000313" key="8">
    <source>
        <dbReference type="EMBL" id="GAA3698529.1"/>
    </source>
</evidence>
<keyword evidence="4 7" id="KW-1133">Transmembrane helix</keyword>
<evidence type="ECO:0000256" key="4">
    <source>
        <dbReference type="ARBA" id="ARBA00022989"/>
    </source>
</evidence>
<keyword evidence="9" id="KW-1185">Reference proteome</keyword>
<feature type="transmembrane region" description="Helical" evidence="7">
    <location>
        <begin position="162"/>
        <end position="183"/>
    </location>
</feature>
<comment type="caution">
    <text evidence="8">The sequence shown here is derived from an EMBL/GenBank/DDBJ whole genome shotgun (WGS) entry which is preliminary data.</text>
</comment>
<dbReference type="EMBL" id="BAAAYX010000003">
    <property type="protein sequence ID" value="GAA3698529.1"/>
    <property type="molecule type" value="Genomic_DNA"/>
</dbReference>
<feature type="transmembrane region" description="Helical" evidence="7">
    <location>
        <begin position="52"/>
        <end position="75"/>
    </location>
</feature>
<dbReference type="PANTHER" id="PTHR30213">
    <property type="entry name" value="INNER MEMBRANE PROTEIN YHJD"/>
    <property type="match status" value="1"/>
</dbReference>
<gene>
    <name evidence="8" type="ORF">GCM10022204_13590</name>
</gene>
<comment type="subcellular location">
    <subcellularLocation>
        <location evidence="1">Cell membrane</location>
        <topology evidence="1">Multi-pass membrane protein</topology>
    </subcellularLocation>
</comment>
<evidence type="ECO:0000256" key="7">
    <source>
        <dbReference type="SAM" id="Phobius"/>
    </source>
</evidence>
<organism evidence="8 9">
    <name type="scientific">Microlunatus aurantiacus</name>
    <dbReference type="NCBI Taxonomy" id="446786"/>
    <lineage>
        <taxon>Bacteria</taxon>
        <taxon>Bacillati</taxon>
        <taxon>Actinomycetota</taxon>
        <taxon>Actinomycetes</taxon>
        <taxon>Propionibacteriales</taxon>
        <taxon>Propionibacteriaceae</taxon>
        <taxon>Microlunatus</taxon>
    </lineage>
</organism>
<accession>A0ABP7CYX7</accession>
<reference evidence="9" key="1">
    <citation type="journal article" date="2019" name="Int. J. Syst. Evol. Microbiol.">
        <title>The Global Catalogue of Microorganisms (GCM) 10K type strain sequencing project: providing services to taxonomists for standard genome sequencing and annotation.</title>
        <authorList>
            <consortium name="The Broad Institute Genomics Platform"/>
            <consortium name="The Broad Institute Genome Sequencing Center for Infectious Disease"/>
            <person name="Wu L."/>
            <person name="Ma J."/>
        </authorList>
    </citation>
    <scope>NUCLEOTIDE SEQUENCE [LARGE SCALE GENOMIC DNA]</scope>
    <source>
        <strain evidence="9">JCM 16548</strain>
    </source>
</reference>
<name>A0ABP7CYX7_9ACTN</name>